<name>S0FB39_9BACT</name>
<dbReference type="STRING" id="547042.BACCOPRO_02530"/>
<gene>
    <name evidence="1" type="ORF">BACCOPRO_02530</name>
</gene>
<evidence type="ECO:0000313" key="2">
    <source>
        <dbReference type="Proteomes" id="UP000014073"/>
    </source>
</evidence>
<sequence length="54" mass="6545">MSWFPSCNFKFYITESLSKGSSYLVKNTFFMKKYKLWAGYEKRVERKCSLQPFL</sequence>
<comment type="caution">
    <text evidence="1">The sequence shown here is derived from an EMBL/GenBank/DDBJ whole genome shotgun (WGS) entry which is preliminary data.</text>
</comment>
<dbReference type="Proteomes" id="UP000014073">
    <property type="component" value="Unassembled WGS sequence"/>
</dbReference>
<evidence type="ECO:0000313" key="1">
    <source>
        <dbReference type="EMBL" id="EEF77022.1"/>
    </source>
</evidence>
<dbReference type="EMBL" id="ACBW01000160">
    <property type="protein sequence ID" value="EEF77022.1"/>
    <property type="molecule type" value="Genomic_DNA"/>
</dbReference>
<dbReference type="AlphaFoldDB" id="S0FB39"/>
<reference evidence="1 2" key="1">
    <citation type="submission" date="2008-12" db="EMBL/GenBank/DDBJ databases">
        <authorList>
            <person name="Fulton L."/>
            <person name="Clifton S."/>
            <person name="Fulton B."/>
            <person name="Xu J."/>
            <person name="Minx P."/>
            <person name="Pepin K.H."/>
            <person name="Johnson M."/>
            <person name="Bhonagiri V."/>
            <person name="Nash W.E."/>
            <person name="Mardis E.R."/>
            <person name="Wilson R.K."/>
        </authorList>
    </citation>
    <scope>NUCLEOTIDE SEQUENCE [LARGE SCALE GENOMIC DNA]</scope>
    <source>
        <strain evidence="1 2">DSM 18228</strain>
    </source>
</reference>
<protein>
    <submittedName>
        <fullName evidence="1">Uncharacterized protein</fullName>
    </submittedName>
</protein>
<organism evidence="1 2">
    <name type="scientific">Phocaeicola coprophilus DSM 18228 = JCM 13818</name>
    <dbReference type="NCBI Taxonomy" id="547042"/>
    <lineage>
        <taxon>Bacteria</taxon>
        <taxon>Pseudomonadati</taxon>
        <taxon>Bacteroidota</taxon>
        <taxon>Bacteroidia</taxon>
        <taxon>Bacteroidales</taxon>
        <taxon>Bacteroidaceae</taxon>
        <taxon>Phocaeicola</taxon>
    </lineage>
</organism>
<keyword evidence="2" id="KW-1185">Reference proteome</keyword>
<accession>S0FB39</accession>
<dbReference type="HOGENOM" id="CLU_3040314_0_0_10"/>
<proteinExistence type="predicted"/>